<organism evidence="3 4">
    <name type="scientific">Cercophora newfieldiana</name>
    <dbReference type="NCBI Taxonomy" id="92897"/>
    <lineage>
        <taxon>Eukaryota</taxon>
        <taxon>Fungi</taxon>
        <taxon>Dikarya</taxon>
        <taxon>Ascomycota</taxon>
        <taxon>Pezizomycotina</taxon>
        <taxon>Sordariomycetes</taxon>
        <taxon>Sordariomycetidae</taxon>
        <taxon>Sordariales</taxon>
        <taxon>Lasiosphaeriaceae</taxon>
        <taxon>Cercophora</taxon>
    </lineage>
</organism>
<dbReference type="CDD" id="cd03440">
    <property type="entry name" value="hot_dog"/>
    <property type="match status" value="1"/>
</dbReference>
<dbReference type="Gene3D" id="2.40.160.210">
    <property type="entry name" value="Acyl-CoA thioesterase, double hotdog domain"/>
    <property type="match status" value="1"/>
</dbReference>
<dbReference type="InterPro" id="IPR029069">
    <property type="entry name" value="HotDog_dom_sf"/>
</dbReference>
<dbReference type="Pfam" id="PF20789">
    <property type="entry name" value="4HBT_3C"/>
    <property type="match status" value="1"/>
</dbReference>
<reference evidence="3" key="1">
    <citation type="submission" date="2023-06" db="EMBL/GenBank/DDBJ databases">
        <title>Genome-scale phylogeny and comparative genomics of the fungal order Sordariales.</title>
        <authorList>
            <consortium name="Lawrence Berkeley National Laboratory"/>
            <person name="Hensen N."/>
            <person name="Bonometti L."/>
            <person name="Westerberg I."/>
            <person name="Brannstrom I.O."/>
            <person name="Guillou S."/>
            <person name="Cros-Aarteil S."/>
            <person name="Calhoun S."/>
            <person name="Haridas S."/>
            <person name="Kuo A."/>
            <person name="Mondo S."/>
            <person name="Pangilinan J."/>
            <person name="Riley R."/>
            <person name="Labutti K."/>
            <person name="Andreopoulos B."/>
            <person name="Lipzen A."/>
            <person name="Chen C."/>
            <person name="Yanf M."/>
            <person name="Daum C."/>
            <person name="Ng V."/>
            <person name="Clum A."/>
            <person name="Steindorff A."/>
            <person name="Ohm R."/>
            <person name="Martin F."/>
            <person name="Silar P."/>
            <person name="Natvig D."/>
            <person name="Lalanne C."/>
            <person name="Gautier V."/>
            <person name="Ament-Velasquez S.L."/>
            <person name="Kruys A."/>
            <person name="Hutchinson M.I."/>
            <person name="Powell A.J."/>
            <person name="Barry K."/>
            <person name="Miller A.N."/>
            <person name="Grigoriev I.V."/>
            <person name="Debuchy R."/>
            <person name="Gladieux P."/>
            <person name="Thoren M.H."/>
            <person name="Johannesson H."/>
        </authorList>
    </citation>
    <scope>NUCLEOTIDE SEQUENCE</scope>
    <source>
        <strain evidence="3">SMH2532-1</strain>
    </source>
</reference>
<dbReference type="InterPro" id="IPR049450">
    <property type="entry name" value="ACOT8-like_C"/>
</dbReference>
<name>A0AA39XQQ0_9PEZI</name>
<feature type="domain" description="Acyl-CoA thioesterase-like C-terminal" evidence="2">
    <location>
        <begin position="177"/>
        <end position="310"/>
    </location>
</feature>
<dbReference type="Pfam" id="PF13622">
    <property type="entry name" value="4HBT_3"/>
    <property type="match status" value="1"/>
</dbReference>
<evidence type="ECO:0000313" key="4">
    <source>
        <dbReference type="Proteomes" id="UP001174936"/>
    </source>
</evidence>
<dbReference type="InterPro" id="IPR049449">
    <property type="entry name" value="TesB_ACOT8-like_N"/>
</dbReference>
<dbReference type="PANTHER" id="PTHR38110:SF1">
    <property type="entry name" value="THIOESTERASE DOMAIN-CONTAINING PROTEIN"/>
    <property type="match status" value="1"/>
</dbReference>
<gene>
    <name evidence="3" type="ORF">B0T16DRAFT_516974</name>
</gene>
<dbReference type="InterPro" id="IPR042171">
    <property type="entry name" value="Acyl-CoA_hotdog"/>
</dbReference>
<accession>A0AA39XQQ0</accession>
<dbReference type="SUPFAM" id="SSF54637">
    <property type="entry name" value="Thioesterase/thiol ester dehydrase-isomerase"/>
    <property type="match status" value="2"/>
</dbReference>
<keyword evidence="4" id="KW-1185">Reference proteome</keyword>
<dbReference type="AlphaFoldDB" id="A0AA39XQQ0"/>
<evidence type="ECO:0000259" key="1">
    <source>
        <dbReference type="Pfam" id="PF13622"/>
    </source>
</evidence>
<comment type="caution">
    <text evidence="3">The sequence shown here is derived from an EMBL/GenBank/DDBJ whole genome shotgun (WGS) entry which is preliminary data.</text>
</comment>
<evidence type="ECO:0000313" key="3">
    <source>
        <dbReference type="EMBL" id="KAK0638463.1"/>
    </source>
</evidence>
<dbReference type="InterPro" id="IPR052389">
    <property type="entry name" value="Sec_Metab_Biosynth-Assoc"/>
</dbReference>
<sequence length="324" mass="35962">MPDRISFSDAINLETLDAEAGIYRANISDAYLIASVPNGGYVASCVSHAASLHLAPKSQPHPLTSHFEFIARSDVGRAIITVDVIKPGRNFTTVHATLYQHDLLPASPWITAGSSRKCITAYLIMTDLNSQSGLTLPSPWTLPYPPPAKPDFSLLPADNDPLWTTLPLLSGILGKVPCLQNLKCYAPRGKQEDKTRADLWIRLATPDAKFTTYTLPFVADCLPYPVEAFRPRPDETDTDTAYFAADAMFWYPTLVMNVEVKRPLEEKDGVEWLYLRMQTKEIRNGRLDLEVVVMDEKGELIAVAHHVNLVVGLERNTAGRKGKM</sequence>
<dbReference type="Proteomes" id="UP001174936">
    <property type="component" value="Unassembled WGS sequence"/>
</dbReference>
<dbReference type="PANTHER" id="PTHR38110">
    <property type="entry name" value="CHROMOSOME 23, WHOLE GENOME SHOTGUN SEQUENCE"/>
    <property type="match status" value="1"/>
</dbReference>
<protein>
    <submittedName>
        <fullName evidence="3">Thioesterase-like superfamily-domain-containing protein</fullName>
    </submittedName>
</protein>
<evidence type="ECO:0000259" key="2">
    <source>
        <dbReference type="Pfam" id="PF20789"/>
    </source>
</evidence>
<proteinExistence type="predicted"/>
<feature type="domain" description="Acyl-CoA thioesterase-like N-terminal HotDog" evidence="1">
    <location>
        <begin position="33"/>
        <end position="108"/>
    </location>
</feature>
<dbReference type="EMBL" id="JAULSV010000007">
    <property type="protein sequence ID" value="KAK0638463.1"/>
    <property type="molecule type" value="Genomic_DNA"/>
</dbReference>